<evidence type="ECO:0000256" key="1">
    <source>
        <dbReference type="SAM" id="MobiDB-lite"/>
    </source>
</evidence>
<dbReference type="GO" id="GO:0003713">
    <property type="term" value="F:transcription coactivator activity"/>
    <property type="evidence" value="ECO:0000318"/>
    <property type="project" value="GO_Central"/>
</dbReference>
<reference evidence="2 3" key="1">
    <citation type="journal article" date="2008" name="Nature">
        <title>The Trichoplax genome and the nature of placozoans.</title>
        <authorList>
            <person name="Srivastava M."/>
            <person name="Begovic E."/>
            <person name="Chapman J."/>
            <person name="Putnam N.H."/>
            <person name="Hellsten U."/>
            <person name="Kawashima T."/>
            <person name="Kuo A."/>
            <person name="Mitros T."/>
            <person name="Salamov A."/>
            <person name="Carpenter M.L."/>
            <person name="Signorovitch A.Y."/>
            <person name="Moreno M.A."/>
            <person name="Kamm K."/>
            <person name="Grimwood J."/>
            <person name="Schmutz J."/>
            <person name="Shapiro H."/>
            <person name="Grigoriev I.V."/>
            <person name="Buss L.W."/>
            <person name="Schierwater B."/>
            <person name="Dellaporta S.L."/>
            <person name="Rokhsar D.S."/>
        </authorList>
    </citation>
    <scope>NUCLEOTIDE SEQUENCE [LARGE SCALE GENOMIC DNA]</scope>
    <source>
        <strain evidence="2 3">Grell-BS-1999</strain>
    </source>
</reference>
<dbReference type="InParanoid" id="B3RMF7"/>
<dbReference type="PANTHER" id="PTHR31606">
    <property type="entry name" value="WW DOMAIN BINDING PROTEIN 2, ISOFORM E"/>
    <property type="match status" value="1"/>
</dbReference>
<dbReference type="PhylomeDB" id="B3RMF7"/>
<sequence length="227" mass="24614">MAINKTYADGQLKLLVGETILLNYKGVELTLDGTHLPKEFHGNHKGVGYLSNYRIIFATSMKSNDHLRSIAMPFNCLRNVELKQPIFGSNHLRGTCIPDQEETAFRDSLDFKMYFTSGGAIEFGTMYTRMVRGGGTVAAPQLSAISPAVLAQAQAAYGPRGGCQYVYYQGGATAPTMNAYPPPPNAAAMPNAATAYYSPSNPNNLYAPTQGMPANPPAYSETEKKKE</sequence>
<evidence type="ECO:0008006" key="4">
    <source>
        <dbReference type="Google" id="ProtNLM"/>
    </source>
</evidence>
<proteinExistence type="predicted"/>
<dbReference type="STRING" id="10228.B3RMF7"/>
<feature type="region of interest" description="Disordered" evidence="1">
    <location>
        <begin position="204"/>
        <end position="227"/>
    </location>
</feature>
<evidence type="ECO:0000313" key="2">
    <source>
        <dbReference type="EMBL" id="EDV27843.1"/>
    </source>
</evidence>
<dbReference type="GO" id="GO:0005634">
    <property type="term" value="C:nucleus"/>
    <property type="evidence" value="ECO:0000318"/>
    <property type="project" value="GO_Central"/>
</dbReference>
<gene>
    <name evidence="2" type="ORF">TRIADDRAFT_63698</name>
</gene>
<dbReference type="HOGENOM" id="CLU_057206_1_2_1"/>
<evidence type="ECO:0000313" key="3">
    <source>
        <dbReference type="Proteomes" id="UP000009022"/>
    </source>
</evidence>
<dbReference type="GO" id="GO:0045893">
    <property type="term" value="P:positive regulation of DNA-templated transcription"/>
    <property type="evidence" value="ECO:0000318"/>
    <property type="project" value="GO_Central"/>
</dbReference>
<dbReference type="CTD" id="6751406"/>
<keyword evidence="3" id="KW-1185">Reference proteome</keyword>
<dbReference type="CDD" id="cd13214">
    <property type="entry name" value="PH-GRAM_WBP2"/>
    <property type="match status" value="1"/>
</dbReference>
<organism evidence="2 3">
    <name type="scientific">Trichoplax adhaerens</name>
    <name type="common">Trichoplax reptans</name>
    <dbReference type="NCBI Taxonomy" id="10228"/>
    <lineage>
        <taxon>Eukaryota</taxon>
        <taxon>Metazoa</taxon>
        <taxon>Placozoa</taxon>
        <taxon>Uniplacotomia</taxon>
        <taxon>Trichoplacea</taxon>
        <taxon>Trichoplacidae</taxon>
        <taxon>Trichoplax</taxon>
    </lineage>
</organism>
<dbReference type="SUPFAM" id="SSF50729">
    <property type="entry name" value="PH domain-like"/>
    <property type="match status" value="1"/>
</dbReference>
<dbReference type="GO" id="GO:0031490">
    <property type="term" value="F:chromatin DNA binding"/>
    <property type="evidence" value="ECO:0000318"/>
    <property type="project" value="GO_Central"/>
</dbReference>
<dbReference type="KEGG" id="tad:TRIADDRAFT_63698"/>
<accession>B3RMF7</accession>
<name>B3RMF7_TRIAD</name>
<dbReference type="RefSeq" id="XP_002109677.1">
    <property type="nucleotide sequence ID" value="XM_002109641.1"/>
</dbReference>
<dbReference type="PANTHER" id="PTHR31606:SF1">
    <property type="entry name" value="WW DOMAIN BINDING PROTEIN 2, ISOFORM E"/>
    <property type="match status" value="1"/>
</dbReference>
<dbReference type="Proteomes" id="UP000009022">
    <property type="component" value="Unassembled WGS sequence"/>
</dbReference>
<dbReference type="OMA" id="VKQPMFG"/>
<dbReference type="OrthoDB" id="1259151at2759"/>
<dbReference type="InterPro" id="IPR044852">
    <property type="entry name" value="WBP2-like"/>
</dbReference>
<dbReference type="FunCoup" id="B3RMF7">
    <property type="interactions" value="1263"/>
</dbReference>
<dbReference type="GeneID" id="6751406"/>
<protein>
    <recommendedName>
        <fullName evidence="4">GRAM domain-containing protein</fullName>
    </recommendedName>
</protein>
<dbReference type="eggNOG" id="KOG3294">
    <property type="taxonomic scope" value="Eukaryota"/>
</dbReference>
<dbReference type="EMBL" id="DS985242">
    <property type="protein sequence ID" value="EDV27843.1"/>
    <property type="molecule type" value="Genomic_DNA"/>
</dbReference>
<dbReference type="AlphaFoldDB" id="B3RMF7"/>